<feature type="binding site" evidence="3">
    <location>
        <position position="85"/>
    </location>
    <ligand>
        <name>Cu cation</name>
        <dbReference type="ChEBI" id="CHEBI:23378"/>
    </ligand>
</feature>
<protein>
    <submittedName>
        <fullName evidence="7">SCO family protein</fullName>
    </submittedName>
</protein>
<dbReference type="CDD" id="cd02968">
    <property type="entry name" value="SCO"/>
    <property type="match status" value="1"/>
</dbReference>
<evidence type="ECO:0000313" key="8">
    <source>
        <dbReference type="Proteomes" id="UP001165679"/>
    </source>
</evidence>
<dbReference type="FunFam" id="3.40.30.10:FF:000013">
    <property type="entry name" value="Blast:Protein SCO1 homolog, mitochondrial"/>
    <property type="match status" value="1"/>
</dbReference>
<dbReference type="Proteomes" id="UP001165679">
    <property type="component" value="Unassembled WGS sequence"/>
</dbReference>
<organism evidence="7 8">
    <name type="scientific">Limobrevibacterium gyesilva</name>
    <dbReference type="NCBI Taxonomy" id="2991712"/>
    <lineage>
        <taxon>Bacteria</taxon>
        <taxon>Pseudomonadati</taxon>
        <taxon>Pseudomonadota</taxon>
        <taxon>Alphaproteobacteria</taxon>
        <taxon>Acetobacterales</taxon>
        <taxon>Acetobacteraceae</taxon>
        <taxon>Limobrevibacterium</taxon>
    </lineage>
</organism>
<dbReference type="PANTHER" id="PTHR12151">
    <property type="entry name" value="ELECTRON TRANSPORT PROTIN SCO1/SENC FAMILY MEMBER"/>
    <property type="match status" value="1"/>
</dbReference>
<feature type="binding site" evidence="3">
    <location>
        <position position="89"/>
    </location>
    <ligand>
        <name>Cu cation</name>
        <dbReference type="ChEBI" id="CHEBI:23378"/>
    </ligand>
</feature>
<evidence type="ECO:0000256" key="1">
    <source>
        <dbReference type="ARBA" id="ARBA00010996"/>
    </source>
</evidence>
<dbReference type="PANTHER" id="PTHR12151:SF25">
    <property type="entry name" value="LINALOOL DEHYDRATASE_ISOMERASE DOMAIN-CONTAINING PROTEIN"/>
    <property type="match status" value="1"/>
</dbReference>
<keyword evidence="3" id="KW-0479">Metal-binding</keyword>
<keyword evidence="8" id="KW-1185">Reference proteome</keyword>
<dbReference type="InterPro" id="IPR036249">
    <property type="entry name" value="Thioredoxin-like_sf"/>
</dbReference>
<dbReference type="PROSITE" id="PS51352">
    <property type="entry name" value="THIOREDOXIN_2"/>
    <property type="match status" value="1"/>
</dbReference>
<dbReference type="Pfam" id="PF02630">
    <property type="entry name" value="SCO1-SenC"/>
    <property type="match status" value="1"/>
</dbReference>
<name>A0AA41YPM5_9PROT</name>
<evidence type="ECO:0000256" key="5">
    <source>
        <dbReference type="SAM" id="Phobius"/>
    </source>
</evidence>
<reference evidence="7" key="2">
    <citation type="submission" date="2022-10" db="EMBL/GenBank/DDBJ databases">
        <authorList>
            <person name="Trinh H.N."/>
        </authorList>
    </citation>
    <scope>NUCLEOTIDE SEQUENCE</scope>
    <source>
        <strain evidence="7">RN2-1</strain>
    </source>
</reference>
<evidence type="ECO:0000256" key="4">
    <source>
        <dbReference type="PIRSR" id="PIRSR603782-2"/>
    </source>
</evidence>
<evidence type="ECO:0000259" key="6">
    <source>
        <dbReference type="PROSITE" id="PS51352"/>
    </source>
</evidence>
<comment type="caution">
    <text evidence="7">The sequence shown here is derived from an EMBL/GenBank/DDBJ whole genome shotgun (WGS) entry which is preliminary data.</text>
</comment>
<comment type="similarity">
    <text evidence="1">Belongs to the SCO1/2 family.</text>
</comment>
<keyword evidence="2 3" id="KW-0186">Copper</keyword>
<accession>A0AA41YPM5</accession>
<dbReference type="GO" id="GO:0046872">
    <property type="term" value="F:metal ion binding"/>
    <property type="evidence" value="ECO:0007669"/>
    <property type="project" value="UniProtKB-KW"/>
</dbReference>
<gene>
    <name evidence="7" type="ORF">OL599_06320</name>
</gene>
<feature type="domain" description="Thioredoxin" evidence="6">
    <location>
        <begin position="47"/>
        <end position="209"/>
    </location>
</feature>
<keyword evidence="5" id="KW-0812">Transmembrane</keyword>
<feature type="binding site" evidence="3">
    <location>
        <position position="174"/>
    </location>
    <ligand>
        <name>Cu cation</name>
        <dbReference type="ChEBI" id="CHEBI:23378"/>
    </ligand>
</feature>
<proteinExistence type="inferred from homology"/>
<dbReference type="EMBL" id="JAPDNT010000003">
    <property type="protein sequence ID" value="MCW3474190.1"/>
    <property type="molecule type" value="Genomic_DNA"/>
</dbReference>
<dbReference type="SUPFAM" id="SSF52833">
    <property type="entry name" value="Thioredoxin-like"/>
    <property type="match status" value="1"/>
</dbReference>
<evidence type="ECO:0000256" key="3">
    <source>
        <dbReference type="PIRSR" id="PIRSR603782-1"/>
    </source>
</evidence>
<keyword evidence="5" id="KW-1133">Transmembrane helix</keyword>
<dbReference type="InterPro" id="IPR013766">
    <property type="entry name" value="Thioredoxin_domain"/>
</dbReference>
<evidence type="ECO:0000313" key="7">
    <source>
        <dbReference type="EMBL" id="MCW3474190.1"/>
    </source>
</evidence>
<keyword evidence="5" id="KW-0472">Membrane</keyword>
<feature type="transmembrane region" description="Helical" evidence="5">
    <location>
        <begin position="7"/>
        <end position="26"/>
    </location>
</feature>
<dbReference type="AlphaFoldDB" id="A0AA41YPM5"/>
<keyword evidence="4" id="KW-1015">Disulfide bond</keyword>
<sequence length="211" mass="22754">MLRYIRWSAYTLIVVILVAWAAIWRYPNLLGGTVQTAISGVAGLAVPAGVSVGGPFALTDTNGHAVTDASYRGRWMLVYFGYTFCPDVCPTELQAVAAALDKLGPDAAKIAPLFITVDPERDTVAALADYVKLFDERLIGLTGTPDQISAAARAYRVYYAKATPKDSSSYLMDHSSFLYLMGPDGTFRALFRQGTSPQDLADGIRARMAAS</sequence>
<evidence type="ECO:0000256" key="2">
    <source>
        <dbReference type="ARBA" id="ARBA00023008"/>
    </source>
</evidence>
<dbReference type="RefSeq" id="WP_264712816.1">
    <property type="nucleotide sequence ID" value="NZ_JAPDNT010000003.1"/>
</dbReference>
<reference evidence="7" key="1">
    <citation type="submission" date="2022-09" db="EMBL/GenBank/DDBJ databases">
        <title>Rhodovastum sp. nov. RN2-1 isolated from soil in Seongnam, South Korea.</title>
        <authorList>
            <person name="Le N.T."/>
        </authorList>
    </citation>
    <scope>NUCLEOTIDE SEQUENCE</scope>
    <source>
        <strain evidence="7">RN2-1</strain>
    </source>
</reference>
<dbReference type="Gene3D" id="3.40.30.10">
    <property type="entry name" value="Glutaredoxin"/>
    <property type="match status" value="1"/>
</dbReference>
<feature type="disulfide bond" description="Redox-active" evidence="4">
    <location>
        <begin position="85"/>
        <end position="89"/>
    </location>
</feature>
<dbReference type="InterPro" id="IPR003782">
    <property type="entry name" value="SCO1/SenC"/>
</dbReference>